<feature type="coiled-coil region" evidence="2">
    <location>
        <begin position="750"/>
        <end position="876"/>
    </location>
</feature>
<feature type="compositionally biased region" description="Basic and acidic residues" evidence="3">
    <location>
        <begin position="546"/>
        <end position="559"/>
    </location>
</feature>
<feature type="compositionally biased region" description="Basic residues" evidence="3">
    <location>
        <begin position="215"/>
        <end position="228"/>
    </location>
</feature>
<keyword evidence="7" id="KW-1185">Reference proteome</keyword>
<organism evidence="6 7">
    <name type="scientific">Ooceraea biroi</name>
    <name type="common">Clonal raider ant</name>
    <name type="synonym">Cerapachys biroi</name>
    <dbReference type="NCBI Taxonomy" id="2015173"/>
    <lineage>
        <taxon>Eukaryota</taxon>
        <taxon>Metazoa</taxon>
        <taxon>Ecdysozoa</taxon>
        <taxon>Arthropoda</taxon>
        <taxon>Hexapoda</taxon>
        <taxon>Insecta</taxon>
        <taxon>Pterygota</taxon>
        <taxon>Neoptera</taxon>
        <taxon>Endopterygota</taxon>
        <taxon>Hymenoptera</taxon>
        <taxon>Apocrita</taxon>
        <taxon>Aculeata</taxon>
        <taxon>Formicoidea</taxon>
        <taxon>Formicidae</taxon>
        <taxon>Dorylinae</taxon>
        <taxon>Ooceraea</taxon>
    </lineage>
</organism>
<evidence type="ECO:0000256" key="1">
    <source>
        <dbReference type="ARBA" id="ARBA00005627"/>
    </source>
</evidence>
<feature type="compositionally biased region" description="Basic and acidic residues" evidence="3">
    <location>
        <begin position="907"/>
        <end position="927"/>
    </location>
</feature>
<name>A0A026VTK5_OOCBI</name>
<dbReference type="Pfam" id="PF25779">
    <property type="entry name" value="Tubulin-bind_CPAP"/>
    <property type="match status" value="1"/>
</dbReference>
<feature type="region of interest" description="Disordered" evidence="3">
    <location>
        <begin position="621"/>
        <end position="672"/>
    </location>
</feature>
<feature type="region of interest" description="Disordered" evidence="3">
    <location>
        <begin position="984"/>
        <end position="1005"/>
    </location>
</feature>
<protein>
    <submittedName>
        <fullName evidence="6">Centromere protein J</fullName>
    </submittedName>
</protein>
<feature type="compositionally biased region" description="Acidic residues" evidence="3">
    <location>
        <begin position="635"/>
        <end position="646"/>
    </location>
</feature>
<feature type="region of interest" description="Disordered" evidence="3">
    <location>
        <begin position="457"/>
        <end position="518"/>
    </location>
</feature>
<feature type="domain" description="Centromere protein J C-terminal" evidence="4">
    <location>
        <begin position="1273"/>
        <end position="1301"/>
    </location>
</feature>
<feature type="compositionally biased region" description="Polar residues" evidence="3">
    <location>
        <begin position="989"/>
        <end position="1000"/>
    </location>
</feature>
<evidence type="ECO:0000256" key="2">
    <source>
        <dbReference type="SAM" id="Coils"/>
    </source>
</evidence>
<dbReference type="InterPro" id="IPR058029">
    <property type="entry name" value="Tubulin-bd_CENPJ"/>
</dbReference>
<dbReference type="GO" id="GO:0005813">
    <property type="term" value="C:centrosome"/>
    <property type="evidence" value="ECO:0007669"/>
    <property type="project" value="TreeGrafter"/>
</dbReference>
<dbReference type="Gene3D" id="2.60.450.20">
    <property type="match status" value="1"/>
</dbReference>
<feature type="compositionally biased region" description="Basic and acidic residues" evidence="3">
    <location>
        <begin position="1080"/>
        <end position="1100"/>
    </location>
</feature>
<feature type="compositionally biased region" description="Basic and acidic residues" evidence="3">
    <location>
        <begin position="204"/>
        <end position="214"/>
    </location>
</feature>
<dbReference type="OMA" id="THKRREY"/>
<dbReference type="GO" id="GO:0015631">
    <property type="term" value="F:tubulin binding"/>
    <property type="evidence" value="ECO:0007669"/>
    <property type="project" value="TreeGrafter"/>
</dbReference>
<dbReference type="InterPro" id="IPR047002">
    <property type="entry name" value="Tcp10_C_sf"/>
</dbReference>
<dbReference type="PANTHER" id="PTHR10331">
    <property type="entry name" value="T COMPLEX PROTEIN 10"/>
    <property type="match status" value="1"/>
</dbReference>
<gene>
    <name evidence="6" type="ORF">X777_01135</name>
</gene>
<feature type="domain" description="Centromere protein J C-terminal" evidence="4">
    <location>
        <begin position="1198"/>
        <end position="1231"/>
    </location>
</feature>
<feature type="domain" description="Centromere protein J C-terminal" evidence="4">
    <location>
        <begin position="1235"/>
        <end position="1268"/>
    </location>
</feature>
<evidence type="ECO:0000313" key="7">
    <source>
        <dbReference type="Proteomes" id="UP000053097"/>
    </source>
</evidence>
<evidence type="ECO:0000259" key="5">
    <source>
        <dbReference type="Pfam" id="PF25779"/>
    </source>
</evidence>
<sequence>MDLDMNVQVEASIVERLQKLRQWQLEQQEKLMKQQQIQREILSHEQDLVYKALSLSVHDISNIVENTENIPVIHWTDAKEMMPEALTFKKGTKTLDSTDRMTEEEISVNDSDAVCKTYEEEIEESIHVAAAADKSGNSMKNYCSSVLSQKEELSDDLLIEGVKPLSRDDKTSNEHVSFDDIPLPSPRKDFKTLLEEKLKREPVIQKNARADTKTQTKRPFLKKGKGLSRFKISTNSRLPATTTKKCTLSSDAQRTDKSGKSKKSAQKDSSSSSVPTASKTRQLNLKTVPLPRSKTAVKSGPVAPAERKACSTASNRPEHLPEMNVSDLDSKAERELEEMRIFELLEEKAENSSFCSTSSTVLAFLQQSTPFKVKKKELNRAAFEGNIVASVKQQSDKRGAGDTIERQPISTQRPAHVENARPSARFEQSGAHKRSRTSVATSVESYWDTVVDDTRGEAQRRPVMVDQASQSKQTHGNYLEDRGTSRDADTVALSSSDEENDVPMENNRNLARDGESEMSHRVRFAEYNEYRTIDLTDTSDTLSKSPLRDCLEEDWHDRSGNTSDSSDVEERQENYEGRASPLRMIGDDERIVSSSGRLFSQENAVKDSYYRVMKASSIPEEDNDLNYKDESACENNEEDTDQMSDEEMQKKKEETEEEEEERQSVLSSLSSSSLSDVQSRKYMLRNQPYELTKKVAKVSLNARDAECCPSEDRTSQTSTFEPELLKSRLLELEQEIDIFRKESSALLFQRRKLQEEQATLRKEYAEKERTFEENKKRVQNQLEEEKKRLTREKAAMENRIRDAQEKARQNKMERQKAQNLQEELEQLRDELSTKESRWNAAESRYKSELRALRVGNSKLKQEIANLQNVRKTNMKNIRRRSTVHGQVITRGISQINKRLTAISAKETAVKTSRDSPDVCARDDVRRDEDEEEDENENESESENENENENKDKDEDETRSAEPITQAIDVNSDFEQVVHKISANKMESRQAGSGSQANGNEKSARKDIARKKRHLYEILLKDATSDFAESQGGPYVTQDASDLRQPLATQAENSSPRSNRASEKISDRSSVTNNDLCVGKNTEHCADRSREVNRNPDEDGTRPQGQESSEEKRHSSSASYLSSHRLQAAGINTKETVQQIQFADGRIEYWYPNGNVKKIFPEQGITKMIYYNGDVRETDKAGRVKYFYATTRTWHITTPDGVEILEFSNGQVEKRTSDGTVEVTFPDGSVQVVQADGTDKVSLPDGTVVQTFANGDKILTLPNGQREVHTKDHKRREYPDGTMKTIYVDGTQETRYSNGRRRLKDKDGNLLMDTYEDGFLFH</sequence>
<dbReference type="InterPro" id="IPR009852">
    <property type="entry name" value="CENPJ_C_dom"/>
</dbReference>
<feature type="compositionally biased region" description="Basic and acidic residues" evidence="3">
    <location>
        <begin position="947"/>
        <end position="959"/>
    </location>
</feature>
<proteinExistence type="inferred from homology"/>
<dbReference type="OrthoDB" id="10252174at2759"/>
<feature type="region of interest" description="Disordered" evidence="3">
    <location>
        <begin position="204"/>
        <end position="322"/>
    </location>
</feature>
<evidence type="ECO:0000313" key="6">
    <source>
        <dbReference type="EMBL" id="EZA46841.1"/>
    </source>
</evidence>
<feature type="region of interest" description="Disordered" evidence="3">
    <location>
        <begin position="905"/>
        <end position="972"/>
    </location>
</feature>
<feature type="region of interest" description="Disordered" evidence="3">
    <location>
        <begin position="537"/>
        <end position="588"/>
    </location>
</feature>
<dbReference type="GO" id="GO:0060271">
    <property type="term" value="P:cilium assembly"/>
    <property type="evidence" value="ECO:0007669"/>
    <property type="project" value="TreeGrafter"/>
</dbReference>
<dbReference type="GO" id="GO:0005814">
    <property type="term" value="C:centriole"/>
    <property type="evidence" value="ECO:0007669"/>
    <property type="project" value="TreeGrafter"/>
</dbReference>
<dbReference type="PANTHER" id="PTHR10331:SF6">
    <property type="entry name" value="SPINDLE ASSEMBLY ABNORMAL 4"/>
    <property type="match status" value="1"/>
</dbReference>
<dbReference type="GO" id="GO:0061511">
    <property type="term" value="P:centriole elongation"/>
    <property type="evidence" value="ECO:0007669"/>
    <property type="project" value="TreeGrafter"/>
</dbReference>
<feature type="compositionally biased region" description="Polar residues" evidence="3">
    <location>
        <begin position="231"/>
        <end position="252"/>
    </location>
</feature>
<feature type="compositionally biased region" description="Polar residues" evidence="3">
    <location>
        <begin position="274"/>
        <end position="285"/>
    </location>
</feature>
<feature type="compositionally biased region" description="Acidic residues" evidence="3">
    <location>
        <begin position="928"/>
        <end position="946"/>
    </location>
</feature>
<reference evidence="6 7" key="1">
    <citation type="journal article" date="2014" name="Curr. Biol.">
        <title>The genome of the clonal raider ant Cerapachys biroi.</title>
        <authorList>
            <person name="Oxley P.R."/>
            <person name="Ji L."/>
            <person name="Fetter-Pruneda I."/>
            <person name="McKenzie S.K."/>
            <person name="Li C."/>
            <person name="Hu H."/>
            <person name="Zhang G."/>
            <person name="Kronauer D.J."/>
        </authorList>
    </citation>
    <scope>NUCLEOTIDE SEQUENCE [LARGE SCALE GENOMIC DNA]</scope>
</reference>
<feature type="region of interest" description="Disordered" evidence="3">
    <location>
        <begin position="412"/>
        <end position="437"/>
    </location>
</feature>
<accession>A0A026VTK5</accession>
<dbReference type="STRING" id="2015173.A0A026VTK5"/>
<dbReference type="InterPro" id="IPR026581">
    <property type="entry name" value="TCP10L/CENPJ"/>
</dbReference>
<feature type="compositionally biased region" description="Polar residues" evidence="3">
    <location>
        <begin position="1047"/>
        <end position="1058"/>
    </location>
</feature>
<dbReference type="Pfam" id="PF07202">
    <property type="entry name" value="Tcp10_C"/>
    <property type="match status" value="3"/>
</dbReference>
<evidence type="ECO:0000256" key="3">
    <source>
        <dbReference type="SAM" id="MobiDB-lite"/>
    </source>
</evidence>
<feature type="compositionally biased region" description="Basic and acidic residues" evidence="3">
    <location>
        <begin position="478"/>
        <end position="489"/>
    </location>
</feature>
<dbReference type="Proteomes" id="UP000053097">
    <property type="component" value="Unassembled WGS sequence"/>
</dbReference>
<feature type="domain" description="CENPJ tubulin-binding region" evidence="5">
    <location>
        <begin position="188"/>
        <end position="231"/>
    </location>
</feature>
<dbReference type="EMBL" id="KK108171">
    <property type="protein sequence ID" value="EZA46841.1"/>
    <property type="molecule type" value="Genomic_DNA"/>
</dbReference>
<comment type="similarity">
    <text evidence="1">Belongs to the TCP10 family.</text>
</comment>
<keyword evidence="2" id="KW-0175">Coiled coil</keyword>
<feature type="region of interest" description="Disordered" evidence="3">
    <location>
        <begin position="1047"/>
        <end position="1120"/>
    </location>
</feature>
<evidence type="ECO:0000259" key="4">
    <source>
        <dbReference type="Pfam" id="PF07202"/>
    </source>
</evidence>
<feature type="compositionally biased region" description="Polar residues" evidence="3">
    <location>
        <begin position="467"/>
        <end position="476"/>
    </location>
</feature>